<comment type="caution">
    <text evidence="2">The sequence shown here is derived from an EMBL/GenBank/DDBJ whole genome shotgun (WGS) entry which is preliminary data.</text>
</comment>
<reference evidence="2" key="1">
    <citation type="submission" date="2020-03" db="EMBL/GenBank/DDBJ databases">
        <title>Draft sequencing of Calidifontibacter sp. DB0510.</title>
        <authorList>
            <person name="Kim D.-U."/>
        </authorList>
    </citation>
    <scope>NUCLEOTIDE SEQUENCE</scope>
    <source>
        <strain evidence="2">DB0510</strain>
    </source>
</reference>
<sequence length="182" mass="19529">MTTAHDALIDAFDRVAETVPQVVDGLSVQDLLHRPRPDANSIGWLIWHLARVEDDHLAGVAAVVEGSGTGTAGAGGTSQVWLADGWARRFGLPYPEDAIGYGQTSDEVGRFTISDPQLLIGYYAAVHQRTVEILKPLSDNDFDAIVDDSWDPPVTLATRVVSVVNDVTQHIGQAAYVKGLLG</sequence>
<organism evidence="2 3">
    <name type="scientific">Metallococcus carri</name>
    <dbReference type="NCBI Taxonomy" id="1656884"/>
    <lineage>
        <taxon>Bacteria</taxon>
        <taxon>Bacillati</taxon>
        <taxon>Actinomycetota</taxon>
        <taxon>Actinomycetes</taxon>
        <taxon>Micrococcales</taxon>
        <taxon>Dermacoccaceae</taxon>
        <taxon>Metallococcus</taxon>
    </lineage>
</organism>
<dbReference type="SUPFAM" id="SSF109854">
    <property type="entry name" value="DinB/YfiT-like putative metalloenzymes"/>
    <property type="match status" value="1"/>
</dbReference>
<proteinExistence type="predicted"/>
<dbReference type="InterPro" id="IPR034660">
    <property type="entry name" value="DinB/YfiT-like"/>
</dbReference>
<keyword evidence="3" id="KW-1185">Reference proteome</keyword>
<feature type="domain" description="DinB-like" evidence="1">
    <location>
        <begin position="11"/>
        <end position="174"/>
    </location>
</feature>
<dbReference type="EMBL" id="JAAOIV010000002">
    <property type="protein sequence ID" value="NHN54678.1"/>
    <property type="molecule type" value="Genomic_DNA"/>
</dbReference>
<dbReference type="AlphaFoldDB" id="A0A967EG63"/>
<dbReference type="Gene3D" id="1.20.120.450">
    <property type="entry name" value="dinb family like domain"/>
    <property type="match status" value="1"/>
</dbReference>
<dbReference type="RefSeq" id="WP_166192772.1">
    <property type="nucleotide sequence ID" value="NZ_JAAOIV010000002.1"/>
</dbReference>
<dbReference type="NCBIfam" id="NF047843">
    <property type="entry name" value="MST_Rv0443"/>
    <property type="match status" value="1"/>
</dbReference>
<accession>A0A967EG63</accession>
<dbReference type="InterPro" id="IPR024775">
    <property type="entry name" value="DinB-like"/>
</dbReference>
<name>A0A967EG63_9MICO</name>
<evidence type="ECO:0000313" key="3">
    <source>
        <dbReference type="Proteomes" id="UP000744769"/>
    </source>
</evidence>
<gene>
    <name evidence="2" type="ORF">G9U51_02635</name>
</gene>
<evidence type="ECO:0000259" key="1">
    <source>
        <dbReference type="Pfam" id="PF12867"/>
    </source>
</evidence>
<protein>
    <submittedName>
        <fullName evidence="2">DinB family protein</fullName>
    </submittedName>
</protein>
<evidence type="ECO:0000313" key="2">
    <source>
        <dbReference type="EMBL" id="NHN54678.1"/>
    </source>
</evidence>
<dbReference type="Pfam" id="PF12867">
    <property type="entry name" value="DinB_2"/>
    <property type="match status" value="1"/>
</dbReference>
<dbReference type="Proteomes" id="UP000744769">
    <property type="component" value="Unassembled WGS sequence"/>
</dbReference>